<evidence type="ECO:0000313" key="1">
    <source>
        <dbReference type="EMBL" id="SOR28721.1"/>
    </source>
</evidence>
<organism evidence="1 2">
    <name type="scientific">Methylorubrum extorquens</name>
    <name type="common">Methylobacterium dichloromethanicum</name>
    <name type="synonym">Methylobacterium extorquens</name>
    <dbReference type="NCBI Taxonomy" id="408"/>
    <lineage>
        <taxon>Bacteria</taxon>
        <taxon>Pseudomonadati</taxon>
        <taxon>Pseudomonadota</taxon>
        <taxon>Alphaproteobacteria</taxon>
        <taxon>Hyphomicrobiales</taxon>
        <taxon>Methylobacteriaceae</taxon>
        <taxon>Methylorubrum</taxon>
    </lineage>
</organism>
<reference evidence="2" key="1">
    <citation type="submission" date="2017-10" db="EMBL/GenBank/DDBJ databases">
        <authorList>
            <person name="Regsiter A."/>
            <person name="William W."/>
        </authorList>
    </citation>
    <scope>NUCLEOTIDE SEQUENCE [LARGE SCALE GENOMIC DNA]</scope>
</reference>
<sequence>MNAHTPVTLRPIPVVPHDGLTDAEVRDLVQVIIEAHVPAAVPKVPAAVSASYRAYDATTRWVIAYEDERRSPGSIPYVRLADLRDRMQDAHQEHADELAIEAVGDVGWGRYLVSGKGGLDLRQDGVLDPLLTIPRGLSVESVQELVRAFDAGFAQGRSDGRASLQADLRVLLGAAEAVF</sequence>
<dbReference type="Proteomes" id="UP000233769">
    <property type="component" value="Chromosome tk0001"/>
</dbReference>
<proteinExistence type="predicted"/>
<name>A0A2N9AMY8_METEX</name>
<accession>A0A2N9AMY8</accession>
<dbReference type="EMBL" id="LT962688">
    <property type="protein sequence ID" value="SOR28721.1"/>
    <property type="molecule type" value="Genomic_DNA"/>
</dbReference>
<protein>
    <submittedName>
        <fullName evidence="1">Uncharacterized protein</fullName>
    </submittedName>
</protein>
<dbReference type="AlphaFoldDB" id="A0A2N9AMY8"/>
<evidence type="ECO:0000313" key="2">
    <source>
        <dbReference type="Proteomes" id="UP000233769"/>
    </source>
</evidence>
<gene>
    <name evidence="1" type="ORF">TK0001_2119</name>
</gene>